<feature type="transmembrane region" description="Helical" evidence="7">
    <location>
        <begin position="263"/>
        <end position="283"/>
    </location>
</feature>
<evidence type="ECO:0000256" key="4">
    <source>
        <dbReference type="ARBA" id="ARBA00022692"/>
    </source>
</evidence>
<accession>A0A1Z5JZ72</accession>
<name>A0A1Z5JZ72_FISSO</name>
<evidence type="ECO:0000256" key="3">
    <source>
        <dbReference type="ARBA" id="ARBA00022448"/>
    </source>
</evidence>
<dbReference type="GO" id="GO:0005886">
    <property type="term" value="C:plasma membrane"/>
    <property type="evidence" value="ECO:0007669"/>
    <property type="project" value="TreeGrafter"/>
</dbReference>
<comment type="caution">
    <text evidence="8">The sequence shown here is derived from an EMBL/GenBank/DDBJ whole genome shotgun (WGS) entry which is preliminary data.</text>
</comment>
<keyword evidence="9" id="KW-1185">Reference proteome</keyword>
<feature type="transmembrane region" description="Helical" evidence="7">
    <location>
        <begin position="521"/>
        <end position="540"/>
    </location>
</feature>
<dbReference type="PIRSF" id="PIRSF016379">
    <property type="entry name" value="ENT"/>
    <property type="match status" value="1"/>
</dbReference>
<feature type="transmembrane region" description="Helical" evidence="7">
    <location>
        <begin position="42"/>
        <end position="61"/>
    </location>
</feature>
<evidence type="ECO:0008006" key="10">
    <source>
        <dbReference type="Google" id="ProtNLM"/>
    </source>
</evidence>
<dbReference type="GO" id="GO:0005337">
    <property type="term" value="F:nucleoside transmembrane transporter activity"/>
    <property type="evidence" value="ECO:0007669"/>
    <property type="project" value="InterPro"/>
</dbReference>
<dbReference type="OrthoDB" id="10261753at2759"/>
<protein>
    <recommendedName>
        <fullName evidence="10">Solute carrier family 29 (Equilibrative nucleoside transporter), member 1/2/3</fullName>
    </recommendedName>
</protein>
<evidence type="ECO:0000313" key="8">
    <source>
        <dbReference type="EMBL" id="GAX19315.1"/>
    </source>
</evidence>
<feature type="transmembrane region" description="Helical" evidence="7">
    <location>
        <begin position="81"/>
        <end position="103"/>
    </location>
</feature>
<dbReference type="PANTHER" id="PTHR10332">
    <property type="entry name" value="EQUILIBRATIVE NUCLEOSIDE TRANSPORTER"/>
    <property type="match status" value="1"/>
</dbReference>
<evidence type="ECO:0000256" key="2">
    <source>
        <dbReference type="ARBA" id="ARBA00007965"/>
    </source>
</evidence>
<evidence type="ECO:0000313" key="9">
    <source>
        <dbReference type="Proteomes" id="UP000198406"/>
    </source>
</evidence>
<evidence type="ECO:0000256" key="5">
    <source>
        <dbReference type="ARBA" id="ARBA00022989"/>
    </source>
</evidence>
<reference evidence="8 9" key="1">
    <citation type="journal article" date="2015" name="Plant Cell">
        <title>Oil accumulation by the oleaginous diatom Fistulifera solaris as revealed by the genome and transcriptome.</title>
        <authorList>
            <person name="Tanaka T."/>
            <person name="Maeda Y."/>
            <person name="Veluchamy A."/>
            <person name="Tanaka M."/>
            <person name="Abida H."/>
            <person name="Marechal E."/>
            <person name="Bowler C."/>
            <person name="Muto M."/>
            <person name="Sunaga Y."/>
            <person name="Tanaka M."/>
            <person name="Yoshino T."/>
            <person name="Taniguchi T."/>
            <person name="Fukuda Y."/>
            <person name="Nemoto M."/>
            <person name="Matsumoto M."/>
            <person name="Wong P.S."/>
            <person name="Aburatani S."/>
            <person name="Fujibuchi W."/>
        </authorList>
    </citation>
    <scope>NUCLEOTIDE SEQUENCE [LARGE SCALE GENOMIC DNA]</scope>
    <source>
        <strain evidence="8 9">JPCC DA0580</strain>
    </source>
</reference>
<feature type="transmembrane region" description="Helical" evidence="7">
    <location>
        <begin position="478"/>
        <end position="500"/>
    </location>
</feature>
<keyword evidence="5 7" id="KW-1133">Transmembrane helix</keyword>
<proteinExistence type="inferred from homology"/>
<evidence type="ECO:0000256" key="1">
    <source>
        <dbReference type="ARBA" id="ARBA00004141"/>
    </source>
</evidence>
<feature type="transmembrane region" description="Helical" evidence="7">
    <location>
        <begin position="165"/>
        <end position="189"/>
    </location>
</feature>
<dbReference type="InterPro" id="IPR002259">
    <property type="entry name" value="Eqnu_transpt"/>
</dbReference>
<dbReference type="AlphaFoldDB" id="A0A1Z5JZ72"/>
<keyword evidence="4 7" id="KW-0812">Transmembrane</keyword>
<feature type="transmembrane region" description="Helical" evidence="7">
    <location>
        <begin position="131"/>
        <end position="153"/>
    </location>
</feature>
<sequence>MSSDDNNHHEDTTISGSSFAPTERIQQSSRFLLTQWVKPVSLLRGVFCLLGIGVLVPWNAFISAKDYFQARFCMAHMESTFVVLFTLSSVVSMGIILLTQWWWEQTRHRRLLTEEPNDQRSDSCDENTSKFWFVLVPFVTYVVIFVVQAIMVTSISMTGIAGWTLFSLIVSGAINVVASAGVVAAATTFTRPGWAMSPFLQGQSLGGVAVSLANFAAAISKNPDEYWKNSCSHTLDGEISLDTRVLGEAQSCGNYYSIDWGMFIYFLVTALVLVMCVIGYSMIDALRLEVESYSSTTTDFERESQRIGVELLPNADDDEEEIHHSQDRSIRDERLDMSSHNSYGAADGLLRDSVAGINESVTISAAQVLWLVREPTTCIFTTFVVTLALFPGWTSELTSIWRCNSHIRLANDLYTPITFLIFNIGDFMGRLMAGRYLEFLRHRLVTASLLRVAFIPLLLSCDSSYGARFHIASDLYSFIVQVAFSVSNGLLLTVSFAHAPSLIASSNGNIESHTNRRMSEILTFTVALGLLGGSLLSFPVSNLLA</sequence>
<keyword evidence="3" id="KW-0813">Transport</keyword>
<gene>
    <name evidence="8" type="ORF">FisN_4Lh106</name>
</gene>
<keyword evidence="6 7" id="KW-0472">Membrane</keyword>
<evidence type="ECO:0000256" key="7">
    <source>
        <dbReference type="SAM" id="Phobius"/>
    </source>
</evidence>
<comment type="subcellular location">
    <subcellularLocation>
        <location evidence="1">Membrane</location>
        <topology evidence="1">Multi-pass membrane protein</topology>
    </subcellularLocation>
</comment>
<dbReference type="InParanoid" id="A0A1Z5JZ72"/>
<comment type="similarity">
    <text evidence="2">Belongs to the SLC29A/ENT transporter (TC 2.A.57) family.</text>
</comment>
<dbReference type="Pfam" id="PF01733">
    <property type="entry name" value="Nucleoside_tran"/>
    <property type="match status" value="1"/>
</dbReference>
<dbReference type="PANTHER" id="PTHR10332:SF88">
    <property type="entry name" value="EQUILIBRATIVE NUCLEOSIDE TRANSPORTER 1, ISOFORM A"/>
    <property type="match status" value="1"/>
</dbReference>
<evidence type="ECO:0000256" key="6">
    <source>
        <dbReference type="ARBA" id="ARBA00023136"/>
    </source>
</evidence>
<dbReference type="EMBL" id="BDSP01000136">
    <property type="protein sequence ID" value="GAX19315.1"/>
    <property type="molecule type" value="Genomic_DNA"/>
</dbReference>
<dbReference type="Proteomes" id="UP000198406">
    <property type="component" value="Unassembled WGS sequence"/>
</dbReference>
<organism evidence="8 9">
    <name type="scientific">Fistulifera solaris</name>
    <name type="common">Oleaginous diatom</name>
    <dbReference type="NCBI Taxonomy" id="1519565"/>
    <lineage>
        <taxon>Eukaryota</taxon>
        <taxon>Sar</taxon>
        <taxon>Stramenopiles</taxon>
        <taxon>Ochrophyta</taxon>
        <taxon>Bacillariophyta</taxon>
        <taxon>Bacillariophyceae</taxon>
        <taxon>Bacillariophycidae</taxon>
        <taxon>Naviculales</taxon>
        <taxon>Naviculaceae</taxon>
        <taxon>Fistulifera</taxon>
    </lineage>
</organism>